<protein>
    <submittedName>
        <fullName evidence="8">BMP family ABC transporter substrate-binding protein</fullName>
    </submittedName>
</protein>
<keyword evidence="5" id="KW-0472">Membrane</keyword>
<dbReference type="InterPro" id="IPR050957">
    <property type="entry name" value="BMP_lipoprotein"/>
</dbReference>
<keyword evidence="3" id="KW-1003">Cell membrane</keyword>
<name>A0A8J3NDP4_9ACTN</name>
<dbReference type="InterPro" id="IPR003760">
    <property type="entry name" value="PnrA-like"/>
</dbReference>
<evidence type="ECO:0000256" key="2">
    <source>
        <dbReference type="ARBA" id="ARBA00008610"/>
    </source>
</evidence>
<evidence type="ECO:0000256" key="5">
    <source>
        <dbReference type="ARBA" id="ARBA00023136"/>
    </source>
</evidence>
<comment type="similarity">
    <text evidence="2">Belongs to the BMP lipoprotein family.</text>
</comment>
<dbReference type="EMBL" id="BOMB01000014">
    <property type="protein sequence ID" value="GID11729.1"/>
    <property type="molecule type" value="Genomic_DNA"/>
</dbReference>
<dbReference type="Pfam" id="PF02608">
    <property type="entry name" value="Bmp"/>
    <property type="match status" value="1"/>
</dbReference>
<evidence type="ECO:0000313" key="8">
    <source>
        <dbReference type="EMBL" id="GID11729.1"/>
    </source>
</evidence>
<organism evidence="8 9">
    <name type="scientific">Actinocatenispora rupis</name>
    <dbReference type="NCBI Taxonomy" id="519421"/>
    <lineage>
        <taxon>Bacteria</taxon>
        <taxon>Bacillati</taxon>
        <taxon>Actinomycetota</taxon>
        <taxon>Actinomycetes</taxon>
        <taxon>Micromonosporales</taxon>
        <taxon>Micromonosporaceae</taxon>
        <taxon>Actinocatenispora</taxon>
    </lineage>
</organism>
<evidence type="ECO:0000313" key="9">
    <source>
        <dbReference type="Proteomes" id="UP000612808"/>
    </source>
</evidence>
<dbReference type="PANTHER" id="PTHR34296">
    <property type="entry name" value="TRANSCRIPTIONAL ACTIVATOR PROTEIN MED"/>
    <property type="match status" value="1"/>
</dbReference>
<comment type="subcellular location">
    <subcellularLocation>
        <location evidence="1">Cell membrane</location>
        <topology evidence="1">Lipid-anchor</topology>
    </subcellularLocation>
</comment>
<proteinExistence type="inferred from homology"/>
<gene>
    <name evidence="8" type="ORF">Aru02nite_26180</name>
</gene>
<dbReference type="PANTHER" id="PTHR34296:SF2">
    <property type="entry name" value="ABC TRANSPORTER GUANOSINE-BINDING PROTEIN NUPN"/>
    <property type="match status" value="1"/>
</dbReference>
<evidence type="ECO:0000256" key="4">
    <source>
        <dbReference type="ARBA" id="ARBA00022729"/>
    </source>
</evidence>
<sequence>MKATATARWLLRKETVLRRVRGVRLVTVLAVGGLSLAVAAGCGKPPAKNASGGSGGGQYKACMVTDTGGIDDHSFNASAWQGMQDAKAADSSVVVQNTQSSSEQDYEPNLTKFVQAKCDLIVGVGGLMADAVTKVAKANPKQQFAIIDANVALSNVYSMQFNTAQPAFQAGYLAAGMSKTGKVATYGGLKIPPVTIYEDGFAEGVAYYNQQKHKSVKLLGWDEKSQKGVFANSFTDQNKGQSITKTFLSQGADIVLPVAGGTAQGTASTTAASNGKQSTIFVDFDGCVSASTYCKTFLTSVTKGIAGSVKDAVVAGQKGKPLTGSYIGDLKNKGVGLAPYHDWDSKVPGALKTEVTQIGADIESGKITVKSTAQPK</sequence>
<evidence type="ECO:0000256" key="3">
    <source>
        <dbReference type="ARBA" id="ARBA00022475"/>
    </source>
</evidence>
<dbReference type="Gene3D" id="3.40.50.2300">
    <property type="match status" value="2"/>
</dbReference>
<dbReference type="SUPFAM" id="SSF53822">
    <property type="entry name" value="Periplasmic binding protein-like I"/>
    <property type="match status" value="1"/>
</dbReference>
<dbReference type="InterPro" id="IPR028082">
    <property type="entry name" value="Peripla_BP_I"/>
</dbReference>
<evidence type="ECO:0000256" key="6">
    <source>
        <dbReference type="ARBA" id="ARBA00023288"/>
    </source>
</evidence>
<dbReference type="CDD" id="cd06354">
    <property type="entry name" value="PBP1_PrnA-like"/>
    <property type="match status" value="1"/>
</dbReference>
<reference evidence="8" key="1">
    <citation type="submission" date="2021-01" db="EMBL/GenBank/DDBJ databases">
        <title>Whole genome shotgun sequence of Actinocatenispora rupis NBRC 107355.</title>
        <authorList>
            <person name="Komaki H."/>
            <person name="Tamura T."/>
        </authorList>
    </citation>
    <scope>NUCLEOTIDE SEQUENCE</scope>
    <source>
        <strain evidence="8">NBRC 107355</strain>
    </source>
</reference>
<feature type="domain" description="ABC transporter substrate-binding protein PnrA-like" evidence="7">
    <location>
        <begin position="62"/>
        <end position="346"/>
    </location>
</feature>
<accession>A0A8J3NDP4</accession>
<dbReference type="Proteomes" id="UP000612808">
    <property type="component" value="Unassembled WGS sequence"/>
</dbReference>
<comment type="caution">
    <text evidence="8">The sequence shown here is derived from an EMBL/GenBank/DDBJ whole genome shotgun (WGS) entry which is preliminary data.</text>
</comment>
<keyword evidence="4" id="KW-0732">Signal</keyword>
<evidence type="ECO:0000259" key="7">
    <source>
        <dbReference type="Pfam" id="PF02608"/>
    </source>
</evidence>
<keyword evidence="9" id="KW-1185">Reference proteome</keyword>
<dbReference type="GO" id="GO:0005886">
    <property type="term" value="C:plasma membrane"/>
    <property type="evidence" value="ECO:0007669"/>
    <property type="project" value="UniProtKB-SubCell"/>
</dbReference>
<dbReference type="AlphaFoldDB" id="A0A8J3NDP4"/>
<evidence type="ECO:0000256" key="1">
    <source>
        <dbReference type="ARBA" id="ARBA00004193"/>
    </source>
</evidence>
<keyword evidence="6" id="KW-0449">Lipoprotein</keyword>